<dbReference type="Gene3D" id="3.30.420.260">
    <property type="match status" value="1"/>
</dbReference>
<dbReference type="CDD" id="cd24013">
    <property type="entry name" value="ASKHA_ATPase_BT3980-like"/>
    <property type="match status" value="1"/>
</dbReference>
<name>A0A4V2HSL6_9FLAO</name>
<dbReference type="InterPro" id="IPR024213">
    <property type="entry name" value="DUF3822"/>
</dbReference>
<proteinExistence type="predicted"/>
<comment type="caution">
    <text evidence="1">The sequence shown here is derived from an EMBL/GenBank/DDBJ whole genome shotgun (WGS) entry which is preliminary data.</text>
</comment>
<dbReference type="Gene3D" id="3.30.420.250">
    <property type="match status" value="1"/>
</dbReference>
<evidence type="ECO:0000313" key="2">
    <source>
        <dbReference type="Proteomes" id="UP000291981"/>
    </source>
</evidence>
<reference evidence="1 2" key="1">
    <citation type="submission" date="2019-02" db="EMBL/GenBank/DDBJ databases">
        <title>Draft genome sequence of Muricauda sp. 176CP4-71.</title>
        <authorList>
            <person name="Park J.-S."/>
        </authorList>
    </citation>
    <scope>NUCLEOTIDE SEQUENCE [LARGE SCALE GENOMIC DNA]</scope>
    <source>
        <strain evidence="1 2">176CP4-71</strain>
    </source>
</reference>
<keyword evidence="2" id="KW-1185">Reference proteome</keyword>
<dbReference type="AlphaFoldDB" id="A0A4V2HSL6"/>
<gene>
    <name evidence="1" type="ORF">EW142_00470</name>
</gene>
<protein>
    <submittedName>
        <fullName evidence="1">DUF3822 family protein</fullName>
    </submittedName>
</protein>
<dbReference type="EMBL" id="SGIU01000001">
    <property type="protein sequence ID" value="TAI48320.1"/>
    <property type="molecule type" value="Genomic_DNA"/>
</dbReference>
<accession>A0A4V2HSL6</accession>
<sequence>MVIGLLFMTEKETKEIENNFNKLSIQVGLNGLSFCALDTISNKVLAFEKIPFKTASTPYLLLKELKQILNTNNIKNTSFEEVVVIHKNNLFSLVPKPLFNKEELPNYLKFNAKIMANDHIVYDELDNHEMVNVYIPFTNVNNYIFELFGEFEFKHSGSVLISTLLGQSKSSSETMCYVQVSEKEMEIVVVSEKKLLYYNFFEYSSPEDFLYYLLFTFEQLNLDTSEVQLKLFGSIEEGDAVYEICHRYVKNISVFVPPGLSDILEQSETSTIDFTILNTL</sequence>
<dbReference type="OrthoDB" id="658622at2"/>
<organism evidence="1 2">
    <name type="scientific">Flagellimonas allohymeniacidonis</name>
    <dbReference type="NCBI Taxonomy" id="2517819"/>
    <lineage>
        <taxon>Bacteria</taxon>
        <taxon>Pseudomonadati</taxon>
        <taxon>Bacteroidota</taxon>
        <taxon>Flavobacteriia</taxon>
        <taxon>Flavobacteriales</taxon>
        <taxon>Flavobacteriaceae</taxon>
        <taxon>Flagellimonas</taxon>
    </lineage>
</organism>
<dbReference type="Proteomes" id="UP000291981">
    <property type="component" value="Unassembled WGS sequence"/>
</dbReference>
<dbReference type="Pfam" id="PF12864">
    <property type="entry name" value="DUF3822"/>
    <property type="match status" value="1"/>
</dbReference>
<evidence type="ECO:0000313" key="1">
    <source>
        <dbReference type="EMBL" id="TAI48320.1"/>
    </source>
</evidence>